<protein>
    <submittedName>
        <fullName evidence="1">Uncharacterized protein</fullName>
    </submittedName>
</protein>
<reference evidence="2" key="1">
    <citation type="submission" date="2022-10" db="EMBL/GenBank/DDBJ databases">
        <title>Genome assembly of Pristionchus species.</title>
        <authorList>
            <person name="Yoshida K."/>
            <person name="Sommer R.J."/>
        </authorList>
    </citation>
    <scope>NUCLEOTIDE SEQUENCE [LARGE SCALE GENOMIC DNA]</scope>
    <source>
        <strain evidence="2">RS5460</strain>
    </source>
</reference>
<gene>
    <name evidence="1" type="ORF">PMAYCL1PPCAC_32927</name>
</gene>
<keyword evidence="2" id="KW-1185">Reference proteome</keyword>
<comment type="caution">
    <text evidence="1">The sequence shown here is derived from an EMBL/GenBank/DDBJ whole genome shotgun (WGS) entry which is preliminary data.</text>
</comment>
<dbReference type="Proteomes" id="UP001328107">
    <property type="component" value="Unassembled WGS sequence"/>
</dbReference>
<name>A0AAN5DHK4_9BILA</name>
<feature type="non-terminal residue" evidence="1">
    <location>
        <position position="1"/>
    </location>
</feature>
<accession>A0AAN5DHK4</accession>
<dbReference type="EMBL" id="BTRK01000006">
    <property type="protein sequence ID" value="GMR62732.1"/>
    <property type="molecule type" value="Genomic_DNA"/>
</dbReference>
<dbReference type="AlphaFoldDB" id="A0AAN5DHK4"/>
<organism evidence="1 2">
    <name type="scientific">Pristionchus mayeri</name>
    <dbReference type="NCBI Taxonomy" id="1317129"/>
    <lineage>
        <taxon>Eukaryota</taxon>
        <taxon>Metazoa</taxon>
        <taxon>Ecdysozoa</taxon>
        <taxon>Nematoda</taxon>
        <taxon>Chromadorea</taxon>
        <taxon>Rhabditida</taxon>
        <taxon>Rhabditina</taxon>
        <taxon>Diplogasteromorpha</taxon>
        <taxon>Diplogasteroidea</taxon>
        <taxon>Neodiplogasteridae</taxon>
        <taxon>Pristionchus</taxon>
    </lineage>
</organism>
<proteinExistence type="predicted"/>
<evidence type="ECO:0000313" key="1">
    <source>
        <dbReference type="EMBL" id="GMR62732.1"/>
    </source>
</evidence>
<feature type="non-terminal residue" evidence="1">
    <location>
        <position position="99"/>
    </location>
</feature>
<evidence type="ECO:0000313" key="2">
    <source>
        <dbReference type="Proteomes" id="UP001328107"/>
    </source>
</evidence>
<sequence length="99" mass="11650">KFQWPGKECLKTNADAKGKISNRLKRGSSESDVDFRRNVWNDVKERFDLNEKFIWPTKVTRRSKRDAETTLPNCVPKKKAYSACHCDRINRRLNIGDYC</sequence>